<evidence type="ECO:0000256" key="6">
    <source>
        <dbReference type="ARBA" id="ARBA00048782"/>
    </source>
</evidence>
<comment type="similarity">
    <text evidence="1">Belongs to the MsrA Met sulfoxide reductase family.</text>
</comment>
<evidence type="ECO:0000256" key="5">
    <source>
        <dbReference type="ARBA" id="ARBA00047806"/>
    </source>
</evidence>
<organism evidence="8 9">
    <name type="scientific">Saccharomycopsis crataegensis</name>
    <dbReference type="NCBI Taxonomy" id="43959"/>
    <lineage>
        <taxon>Eukaryota</taxon>
        <taxon>Fungi</taxon>
        <taxon>Dikarya</taxon>
        <taxon>Ascomycota</taxon>
        <taxon>Saccharomycotina</taxon>
        <taxon>Saccharomycetes</taxon>
        <taxon>Saccharomycopsidaceae</taxon>
        <taxon>Saccharomycopsis</taxon>
    </lineage>
</organism>
<dbReference type="NCBIfam" id="TIGR00401">
    <property type="entry name" value="msrA"/>
    <property type="match status" value="1"/>
</dbReference>
<dbReference type="PROSITE" id="PS51257">
    <property type="entry name" value="PROKAR_LIPOPROTEIN"/>
    <property type="match status" value="1"/>
</dbReference>
<comment type="catalytic activity">
    <reaction evidence="5">
        <text>L-methionyl-[protein] + [thioredoxin]-disulfide + H2O = L-methionyl-(S)-S-oxide-[protein] + [thioredoxin]-dithiol</text>
        <dbReference type="Rhea" id="RHEA:14217"/>
        <dbReference type="Rhea" id="RHEA-COMP:10698"/>
        <dbReference type="Rhea" id="RHEA-COMP:10700"/>
        <dbReference type="Rhea" id="RHEA-COMP:12313"/>
        <dbReference type="Rhea" id="RHEA-COMP:12315"/>
        <dbReference type="ChEBI" id="CHEBI:15377"/>
        <dbReference type="ChEBI" id="CHEBI:16044"/>
        <dbReference type="ChEBI" id="CHEBI:29950"/>
        <dbReference type="ChEBI" id="CHEBI:44120"/>
        <dbReference type="ChEBI" id="CHEBI:50058"/>
        <dbReference type="EC" id="1.8.4.11"/>
    </reaction>
</comment>
<comment type="catalytic activity">
    <reaction evidence="6">
        <text>[thioredoxin]-disulfide + L-methionine + H2O = L-methionine (S)-S-oxide + [thioredoxin]-dithiol</text>
        <dbReference type="Rhea" id="RHEA:19993"/>
        <dbReference type="Rhea" id="RHEA-COMP:10698"/>
        <dbReference type="Rhea" id="RHEA-COMP:10700"/>
        <dbReference type="ChEBI" id="CHEBI:15377"/>
        <dbReference type="ChEBI" id="CHEBI:29950"/>
        <dbReference type="ChEBI" id="CHEBI:50058"/>
        <dbReference type="ChEBI" id="CHEBI:57844"/>
        <dbReference type="ChEBI" id="CHEBI:58772"/>
        <dbReference type="EC" id="1.8.4.11"/>
    </reaction>
</comment>
<gene>
    <name evidence="8" type="ORF">DASC09_044120</name>
</gene>
<dbReference type="SUPFAM" id="SSF55068">
    <property type="entry name" value="Peptide methionine sulfoxide reductase"/>
    <property type="match status" value="1"/>
</dbReference>
<dbReference type="Gene3D" id="3.30.1060.10">
    <property type="entry name" value="Peptide methionine sulphoxide reductase MsrA"/>
    <property type="match status" value="1"/>
</dbReference>
<evidence type="ECO:0000256" key="4">
    <source>
        <dbReference type="ARBA" id="ARBA00030643"/>
    </source>
</evidence>
<evidence type="ECO:0000256" key="1">
    <source>
        <dbReference type="ARBA" id="ARBA00005591"/>
    </source>
</evidence>
<dbReference type="EC" id="1.8.4.11" evidence="2"/>
<reference evidence="8 9" key="1">
    <citation type="journal article" date="2023" name="Elife">
        <title>Identification of key yeast species and microbe-microbe interactions impacting larval growth of Drosophila in the wild.</title>
        <authorList>
            <person name="Mure A."/>
            <person name="Sugiura Y."/>
            <person name="Maeda R."/>
            <person name="Honda K."/>
            <person name="Sakurai N."/>
            <person name="Takahashi Y."/>
            <person name="Watada M."/>
            <person name="Katoh T."/>
            <person name="Gotoh A."/>
            <person name="Gotoh Y."/>
            <person name="Taniguchi I."/>
            <person name="Nakamura K."/>
            <person name="Hayashi T."/>
            <person name="Katayama T."/>
            <person name="Uemura T."/>
            <person name="Hattori Y."/>
        </authorList>
    </citation>
    <scope>NUCLEOTIDE SEQUENCE [LARGE SCALE GENOMIC DNA]</scope>
    <source>
        <strain evidence="8 9">SC-9</strain>
    </source>
</reference>
<comment type="caution">
    <text evidence="8">The sequence shown here is derived from an EMBL/GenBank/DDBJ whole genome shotgun (WGS) entry which is preliminary data.</text>
</comment>
<evidence type="ECO:0000313" key="9">
    <source>
        <dbReference type="Proteomes" id="UP001360560"/>
    </source>
</evidence>
<dbReference type="EMBL" id="BTFZ01000011">
    <property type="protein sequence ID" value="GMM37087.1"/>
    <property type="molecule type" value="Genomic_DNA"/>
</dbReference>
<keyword evidence="3" id="KW-0560">Oxidoreductase</keyword>
<dbReference type="HAMAP" id="MF_01401">
    <property type="entry name" value="MsrA"/>
    <property type="match status" value="1"/>
</dbReference>
<evidence type="ECO:0000259" key="7">
    <source>
        <dbReference type="Pfam" id="PF01625"/>
    </source>
</evidence>
<name>A0AAV5QRP5_9ASCO</name>
<dbReference type="Pfam" id="PF01625">
    <property type="entry name" value="PMSR"/>
    <property type="match status" value="1"/>
</dbReference>
<evidence type="ECO:0000256" key="2">
    <source>
        <dbReference type="ARBA" id="ARBA00012502"/>
    </source>
</evidence>
<dbReference type="RefSeq" id="XP_064854083.1">
    <property type="nucleotide sequence ID" value="XM_064998011.1"/>
</dbReference>
<feature type="domain" description="Peptide methionine sulphoxide reductase MsrA" evidence="7">
    <location>
        <begin position="20"/>
        <end position="175"/>
    </location>
</feature>
<dbReference type="FunFam" id="3.30.1060.10:FF:000006">
    <property type="entry name" value="Peptide methionine sulfoxide reductase"/>
    <property type="match status" value="1"/>
</dbReference>
<dbReference type="PANTHER" id="PTHR43774:SF1">
    <property type="entry name" value="PEPTIDE METHIONINE SULFOXIDE REDUCTASE MSRA 2"/>
    <property type="match status" value="1"/>
</dbReference>
<dbReference type="AlphaFoldDB" id="A0AAV5QRP5"/>
<dbReference type="GO" id="GO:0008113">
    <property type="term" value="F:peptide-methionine (S)-S-oxide reductase activity"/>
    <property type="evidence" value="ECO:0007669"/>
    <property type="project" value="UniProtKB-EC"/>
</dbReference>
<proteinExistence type="inferred from homology"/>
<dbReference type="InterPro" id="IPR002569">
    <property type="entry name" value="Met_Sox_Rdtase_MsrA_dom"/>
</dbReference>
<dbReference type="PANTHER" id="PTHR43774">
    <property type="entry name" value="PEPTIDE METHIONINE SULFOXIDE REDUCTASE"/>
    <property type="match status" value="1"/>
</dbReference>
<dbReference type="InterPro" id="IPR036509">
    <property type="entry name" value="Met_Sox_Rdtase_MsrA_sf"/>
</dbReference>
<accession>A0AAV5QRP5</accession>
<keyword evidence="9" id="KW-1185">Reference proteome</keyword>
<sequence>MSVSKISPTLKVLEGSQLLTIAAGCFWGVEHIYRKNFQDKGIYDLKVGYANGDIANYKNPDYKTVCTGATNFAEALQVSFDPAKISYRELVAFFFRMHDATHLNHQGPDQGTQYRSAIFVNDEKQLSVAKEELEKAQKEWYPNHKIVTQIEYLDSFWDAEEYHQEYLTNNPTGYACPSHFIRTTPKV</sequence>
<evidence type="ECO:0000313" key="8">
    <source>
        <dbReference type="EMBL" id="GMM37087.1"/>
    </source>
</evidence>
<dbReference type="GO" id="GO:0034599">
    <property type="term" value="P:cellular response to oxidative stress"/>
    <property type="evidence" value="ECO:0007669"/>
    <property type="project" value="UniProtKB-ARBA"/>
</dbReference>
<dbReference type="GeneID" id="90075062"/>
<evidence type="ECO:0000256" key="3">
    <source>
        <dbReference type="ARBA" id="ARBA00023002"/>
    </source>
</evidence>
<protein>
    <recommendedName>
        <fullName evidence="2">peptide-methionine (S)-S-oxide reductase</fullName>
        <ecNumber evidence="2">1.8.4.11</ecNumber>
    </recommendedName>
    <alternativeName>
        <fullName evidence="4">Peptide-methionine (S)-S-oxide reductase</fullName>
    </alternativeName>
</protein>
<dbReference type="Proteomes" id="UP001360560">
    <property type="component" value="Unassembled WGS sequence"/>
</dbReference>